<protein>
    <submittedName>
        <fullName evidence="1 2">Uncharacterized protein</fullName>
    </submittedName>
</protein>
<gene>
    <name evidence="1" type="ordered locus">MTR_8g028525</name>
</gene>
<sequence length="90" mass="10204">MHMKRIVNLRIQHDLSKDFRLINATDAAVIAAAMINELATGDSAASYPFLGGLFFLQLDTQNIILIHNQEKYAVMRSIGMFQKWLCSSKF</sequence>
<dbReference type="EMBL" id="CM001224">
    <property type="protein sequence ID" value="KEH18792.1"/>
    <property type="molecule type" value="Genomic_DNA"/>
</dbReference>
<reference evidence="1 3" key="2">
    <citation type="journal article" date="2014" name="BMC Genomics">
        <title>An improved genome release (version Mt4.0) for the model legume Medicago truncatula.</title>
        <authorList>
            <person name="Tang H."/>
            <person name="Krishnakumar V."/>
            <person name="Bidwell S."/>
            <person name="Rosen B."/>
            <person name="Chan A."/>
            <person name="Zhou S."/>
            <person name="Gentzbittel L."/>
            <person name="Childs K.L."/>
            <person name="Yandell M."/>
            <person name="Gundlach H."/>
            <person name="Mayer K.F."/>
            <person name="Schwartz D.C."/>
            <person name="Town C.D."/>
        </authorList>
    </citation>
    <scope>GENOME REANNOTATION</scope>
    <source>
        <strain evidence="1">A17</strain>
        <strain evidence="2 3">cv. Jemalong A17</strain>
    </source>
</reference>
<dbReference type="EnsemblPlants" id="KEH18792">
    <property type="protein sequence ID" value="KEH18792"/>
    <property type="gene ID" value="MTR_8g028525"/>
</dbReference>
<dbReference type="Proteomes" id="UP000002051">
    <property type="component" value="Chromosome 8"/>
</dbReference>
<accession>A0A072TN04</accession>
<reference evidence="2" key="3">
    <citation type="submission" date="2015-04" db="UniProtKB">
        <authorList>
            <consortium name="EnsemblPlants"/>
        </authorList>
    </citation>
    <scope>IDENTIFICATION</scope>
    <source>
        <strain evidence="2">cv. Jemalong A17</strain>
    </source>
</reference>
<name>A0A072TN04_MEDTR</name>
<dbReference type="AlphaFoldDB" id="A0A072TN04"/>
<reference evidence="1 3" key="1">
    <citation type="journal article" date="2011" name="Nature">
        <title>The Medicago genome provides insight into the evolution of rhizobial symbioses.</title>
        <authorList>
            <person name="Young N.D."/>
            <person name="Debelle F."/>
            <person name="Oldroyd G.E."/>
            <person name="Geurts R."/>
            <person name="Cannon S.B."/>
            <person name="Udvardi M.K."/>
            <person name="Benedito V.A."/>
            <person name="Mayer K.F."/>
            <person name="Gouzy J."/>
            <person name="Schoof H."/>
            <person name="Van de Peer Y."/>
            <person name="Proost S."/>
            <person name="Cook D.R."/>
            <person name="Meyers B.C."/>
            <person name="Spannagl M."/>
            <person name="Cheung F."/>
            <person name="De Mita S."/>
            <person name="Krishnakumar V."/>
            <person name="Gundlach H."/>
            <person name="Zhou S."/>
            <person name="Mudge J."/>
            <person name="Bharti A.K."/>
            <person name="Murray J.D."/>
            <person name="Naoumkina M.A."/>
            <person name="Rosen B."/>
            <person name="Silverstein K.A."/>
            <person name="Tang H."/>
            <person name="Rombauts S."/>
            <person name="Zhao P.X."/>
            <person name="Zhou P."/>
            <person name="Barbe V."/>
            <person name="Bardou P."/>
            <person name="Bechner M."/>
            <person name="Bellec A."/>
            <person name="Berger A."/>
            <person name="Berges H."/>
            <person name="Bidwell S."/>
            <person name="Bisseling T."/>
            <person name="Choisne N."/>
            <person name="Couloux A."/>
            <person name="Denny R."/>
            <person name="Deshpande S."/>
            <person name="Dai X."/>
            <person name="Doyle J.J."/>
            <person name="Dudez A.M."/>
            <person name="Farmer A.D."/>
            <person name="Fouteau S."/>
            <person name="Franken C."/>
            <person name="Gibelin C."/>
            <person name="Gish J."/>
            <person name="Goldstein S."/>
            <person name="Gonzalez A.J."/>
            <person name="Green P.J."/>
            <person name="Hallab A."/>
            <person name="Hartog M."/>
            <person name="Hua A."/>
            <person name="Humphray S.J."/>
            <person name="Jeong D.H."/>
            <person name="Jing Y."/>
            <person name="Jocker A."/>
            <person name="Kenton S.M."/>
            <person name="Kim D.J."/>
            <person name="Klee K."/>
            <person name="Lai H."/>
            <person name="Lang C."/>
            <person name="Lin S."/>
            <person name="Macmil S.L."/>
            <person name="Magdelenat G."/>
            <person name="Matthews L."/>
            <person name="McCorrison J."/>
            <person name="Monaghan E.L."/>
            <person name="Mun J.H."/>
            <person name="Najar F.Z."/>
            <person name="Nicholson C."/>
            <person name="Noirot C."/>
            <person name="O'Bleness M."/>
            <person name="Paule C.R."/>
            <person name="Poulain J."/>
            <person name="Prion F."/>
            <person name="Qin B."/>
            <person name="Qu C."/>
            <person name="Retzel E.F."/>
            <person name="Riddle C."/>
            <person name="Sallet E."/>
            <person name="Samain S."/>
            <person name="Samson N."/>
            <person name="Sanders I."/>
            <person name="Saurat O."/>
            <person name="Scarpelli C."/>
            <person name="Schiex T."/>
            <person name="Segurens B."/>
            <person name="Severin A.J."/>
            <person name="Sherrier D.J."/>
            <person name="Shi R."/>
            <person name="Sims S."/>
            <person name="Singer S.R."/>
            <person name="Sinharoy S."/>
            <person name="Sterck L."/>
            <person name="Viollet A."/>
            <person name="Wang B.B."/>
            <person name="Wang K."/>
            <person name="Wang M."/>
            <person name="Wang X."/>
            <person name="Warfsmann J."/>
            <person name="Weissenbach J."/>
            <person name="White D.D."/>
            <person name="White J.D."/>
            <person name="Wiley G.B."/>
            <person name="Wincker P."/>
            <person name="Xing Y."/>
            <person name="Yang L."/>
            <person name="Yao Z."/>
            <person name="Ying F."/>
            <person name="Zhai J."/>
            <person name="Zhou L."/>
            <person name="Zuber A."/>
            <person name="Denarie J."/>
            <person name="Dixon R.A."/>
            <person name="May G.D."/>
            <person name="Schwartz D.C."/>
            <person name="Rogers J."/>
            <person name="Quetier F."/>
            <person name="Town C.D."/>
            <person name="Roe B.A."/>
        </authorList>
    </citation>
    <scope>NUCLEOTIDE SEQUENCE [LARGE SCALE GENOMIC DNA]</scope>
    <source>
        <strain evidence="1">A17</strain>
        <strain evidence="2 3">cv. Jemalong A17</strain>
    </source>
</reference>
<evidence type="ECO:0000313" key="3">
    <source>
        <dbReference type="Proteomes" id="UP000002051"/>
    </source>
</evidence>
<evidence type="ECO:0000313" key="1">
    <source>
        <dbReference type="EMBL" id="KEH18792.1"/>
    </source>
</evidence>
<keyword evidence="3" id="KW-1185">Reference proteome</keyword>
<proteinExistence type="predicted"/>
<evidence type="ECO:0000313" key="2">
    <source>
        <dbReference type="EnsemblPlants" id="KEH18792"/>
    </source>
</evidence>
<dbReference type="HOGENOM" id="CLU_2444246_0_0_1"/>
<organism evidence="1 3">
    <name type="scientific">Medicago truncatula</name>
    <name type="common">Barrel medic</name>
    <name type="synonym">Medicago tribuloides</name>
    <dbReference type="NCBI Taxonomy" id="3880"/>
    <lineage>
        <taxon>Eukaryota</taxon>
        <taxon>Viridiplantae</taxon>
        <taxon>Streptophyta</taxon>
        <taxon>Embryophyta</taxon>
        <taxon>Tracheophyta</taxon>
        <taxon>Spermatophyta</taxon>
        <taxon>Magnoliopsida</taxon>
        <taxon>eudicotyledons</taxon>
        <taxon>Gunneridae</taxon>
        <taxon>Pentapetalae</taxon>
        <taxon>rosids</taxon>
        <taxon>fabids</taxon>
        <taxon>Fabales</taxon>
        <taxon>Fabaceae</taxon>
        <taxon>Papilionoideae</taxon>
        <taxon>50 kb inversion clade</taxon>
        <taxon>NPAAA clade</taxon>
        <taxon>Hologalegina</taxon>
        <taxon>IRL clade</taxon>
        <taxon>Trifolieae</taxon>
        <taxon>Medicago</taxon>
    </lineage>
</organism>